<dbReference type="PANTHER" id="PTHR30482:SF10">
    <property type="entry name" value="HIGH-AFFINITY BRANCHED-CHAIN AMINO ACID TRANSPORT PROTEIN BRAE"/>
    <property type="match status" value="1"/>
</dbReference>
<protein>
    <submittedName>
        <fullName evidence="7">High-affinity branched-chain amino acid transport system permease protein LivH</fullName>
    </submittedName>
</protein>
<dbReference type="GO" id="GO:0015658">
    <property type="term" value="F:branched-chain amino acid transmembrane transporter activity"/>
    <property type="evidence" value="ECO:0007669"/>
    <property type="project" value="InterPro"/>
</dbReference>
<dbReference type="InterPro" id="IPR043428">
    <property type="entry name" value="LivM-like"/>
</dbReference>
<organism evidence="7 8">
    <name type="scientific">Oceanibacterium hippocampi</name>
    <dbReference type="NCBI Taxonomy" id="745714"/>
    <lineage>
        <taxon>Bacteria</taxon>
        <taxon>Pseudomonadati</taxon>
        <taxon>Pseudomonadota</taxon>
        <taxon>Alphaproteobacteria</taxon>
        <taxon>Sneathiellales</taxon>
        <taxon>Sneathiellaceae</taxon>
        <taxon>Oceanibacterium</taxon>
    </lineage>
</organism>
<evidence type="ECO:0000256" key="5">
    <source>
        <dbReference type="ARBA" id="ARBA00023136"/>
    </source>
</evidence>
<dbReference type="AlphaFoldDB" id="A0A1Y5TT52"/>
<gene>
    <name evidence="7" type="primary">livH_15</name>
    <name evidence="7" type="ORF">OCH7691_03386</name>
</gene>
<evidence type="ECO:0000256" key="4">
    <source>
        <dbReference type="ARBA" id="ARBA00022989"/>
    </source>
</evidence>
<sequence>MRAGQRTAVALGALAAMLAMPLVVTSGFWMDFLILTLFVGVLGQGWNILGGYGGQLSFGHAVFFGTGAYVQAILQTQYGWNPWLAITPAVLAGVLVGAFIGYLSFRYGLRGSYFALITLAFAEAFRVLATSIEITEGGQGIYLRLNRDPDQAITMLQFASGVGYYYMILALTVVALLVAWWIEHSRFGAQLMAVRENEDAAEALGIDAFAVKMRAICISAALTASAGVFYVQKFLLMDPFIAFGPGKSVEALVAPIIGGMGTIFGPLLGSIVLHGVGELTKALTAAAGIDHPGLDLVIYGILLVLMLAFLPSGLMGLLRRRARPARSAEHA</sequence>
<name>A0A1Y5TT52_9PROT</name>
<dbReference type="CDD" id="cd06581">
    <property type="entry name" value="TM_PBP1_LivM_like"/>
    <property type="match status" value="1"/>
</dbReference>
<dbReference type="OrthoDB" id="9810505at2"/>
<keyword evidence="8" id="KW-1185">Reference proteome</keyword>
<feature type="transmembrane region" description="Helical" evidence="6">
    <location>
        <begin position="164"/>
        <end position="182"/>
    </location>
</feature>
<evidence type="ECO:0000256" key="1">
    <source>
        <dbReference type="ARBA" id="ARBA00004651"/>
    </source>
</evidence>
<accession>A0A1Y5TT52</accession>
<feature type="transmembrane region" description="Helical" evidence="6">
    <location>
        <begin position="213"/>
        <end position="231"/>
    </location>
</feature>
<keyword evidence="4 6" id="KW-1133">Transmembrane helix</keyword>
<feature type="transmembrane region" description="Helical" evidence="6">
    <location>
        <begin position="49"/>
        <end position="70"/>
    </location>
</feature>
<keyword evidence="5 6" id="KW-0472">Membrane</keyword>
<keyword evidence="3 6" id="KW-0812">Transmembrane</keyword>
<dbReference type="InParanoid" id="A0A1Y5TT52"/>
<dbReference type="RefSeq" id="WP_085884735.1">
    <property type="nucleotide sequence ID" value="NZ_FWFR01000003.1"/>
</dbReference>
<feature type="transmembrane region" description="Helical" evidence="6">
    <location>
        <begin position="82"/>
        <end position="105"/>
    </location>
</feature>
<evidence type="ECO:0000313" key="7">
    <source>
        <dbReference type="EMBL" id="SLN71477.1"/>
    </source>
</evidence>
<evidence type="ECO:0000256" key="2">
    <source>
        <dbReference type="ARBA" id="ARBA00022475"/>
    </source>
</evidence>
<dbReference type="EMBL" id="FWFR01000003">
    <property type="protein sequence ID" value="SLN71477.1"/>
    <property type="molecule type" value="Genomic_DNA"/>
</dbReference>
<dbReference type="GO" id="GO:0005886">
    <property type="term" value="C:plasma membrane"/>
    <property type="evidence" value="ECO:0007669"/>
    <property type="project" value="UniProtKB-SubCell"/>
</dbReference>
<feature type="transmembrane region" description="Helical" evidence="6">
    <location>
        <begin position="252"/>
        <end position="276"/>
    </location>
</feature>
<evidence type="ECO:0000256" key="6">
    <source>
        <dbReference type="SAM" id="Phobius"/>
    </source>
</evidence>
<proteinExistence type="predicted"/>
<dbReference type="InterPro" id="IPR001851">
    <property type="entry name" value="ABC_transp_permease"/>
</dbReference>
<keyword evidence="2" id="KW-1003">Cell membrane</keyword>
<reference evidence="7 8" key="1">
    <citation type="submission" date="2017-03" db="EMBL/GenBank/DDBJ databases">
        <authorList>
            <person name="Afonso C.L."/>
            <person name="Miller P.J."/>
            <person name="Scott M.A."/>
            <person name="Spackman E."/>
            <person name="Goraichik I."/>
            <person name="Dimitrov K.M."/>
            <person name="Suarez D.L."/>
            <person name="Swayne D.E."/>
        </authorList>
    </citation>
    <scope>NUCLEOTIDE SEQUENCE [LARGE SCALE GENOMIC DNA]</scope>
    <source>
        <strain evidence="7 8">CECT 7691</strain>
    </source>
</reference>
<dbReference type="Pfam" id="PF02653">
    <property type="entry name" value="BPD_transp_2"/>
    <property type="match status" value="1"/>
</dbReference>
<evidence type="ECO:0000256" key="3">
    <source>
        <dbReference type="ARBA" id="ARBA00022692"/>
    </source>
</evidence>
<evidence type="ECO:0000313" key="8">
    <source>
        <dbReference type="Proteomes" id="UP000193200"/>
    </source>
</evidence>
<feature type="transmembrane region" description="Helical" evidence="6">
    <location>
        <begin position="296"/>
        <end position="318"/>
    </location>
</feature>
<comment type="subcellular location">
    <subcellularLocation>
        <location evidence="1">Cell membrane</location>
        <topology evidence="1">Multi-pass membrane protein</topology>
    </subcellularLocation>
</comment>
<dbReference type="Proteomes" id="UP000193200">
    <property type="component" value="Unassembled WGS sequence"/>
</dbReference>
<dbReference type="PANTHER" id="PTHR30482">
    <property type="entry name" value="HIGH-AFFINITY BRANCHED-CHAIN AMINO ACID TRANSPORT SYSTEM PERMEASE"/>
    <property type="match status" value="1"/>
</dbReference>